<dbReference type="PANTHER" id="PTHR34849">
    <property type="entry name" value="SSL5025 PROTEIN"/>
    <property type="match status" value="1"/>
</dbReference>
<evidence type="ECO:0000313" key="1">
    <source>
        <dbReference type="EMBL" id="OGL45330.1"/>
    </source>
</evidence>
<accession>A0A1F7RVB5</accession>
<proteinExistence type="predicted"/>
<dbReference type="SUPFAM" id="SSF46689">
    <property type="entry name" value="Homeodomain-like"/>
    <property type="match status" value="1"/>
</dbReference>
<reference evidence="1 2" key="1">
    <citation type="journal article" date="2016" name="Nat. Commun.">
        <title>Thousands of microbial genomes shed light on interconnected biogeochemical processes in an aquifer system.</title>
        <authorList>
            <person name="Anantharaman K."/>
            <person name="Brown C.T."/>
            <person name="Hug L.A."/>
            <person name="Sharon I."/>
            <person name="Castelle C.J."/>
            <person name="Probst A.J."/>
            <person name="Thomas B.C."/>
            <person name="Singh A."/>
            <person name="Wilkins M.J."/>
            <person name="Karaoz U."/>
            <person name="Brodie E.L."/>
            <person name="Williams K.H."/>
            <person name="Hubbard S.S."/>
            <person name="Banfield J.F."/>
        </authorList>
    </citation>
    <scope>NUCLEOTIDE SEQUENCE [LARGE SCALE GENOMIC DNA]</scope>
</reference>
<evidence type="ECO:0008006" key="3">
    <source>
        <dbReference type="Google" id="ProtNLM"/>
    </source>
</evidence>
<name>A0A1F7RVB5_9BACT</name>
<organism evidence="1 2">
    <name type="scientific">Candidatus Schekmanbacteria bacterium RBG_16_38_11</name>
    <dbReference type="NCBI Taxonomy" id="1817880"/>
    <lineage>
        <taxon>Bacteria</taxon>
        <taxon>Candidatus Schekmaniibacteriota</taxon>
    </lineage>
</organism>
<dbReference type="Pfam" id="PF04255">
    <property type="entry name" value="DUF433"/>
    <property type="match status" value="1"/>
</dbReference>
<dbReference type="InterPro" id="IPR036388">
    <property type="entry name" value="WH-like_DNA-bd_sf"/>
</dbReference>
<protein>
    <recommendedName>
        <fullName evidence="3">Antitoxin</fullName>
    </recommendedName>
</protein>
<dbReference type="AlphaFoldDB" id="A0A1F7RVB5"/>
<dbReference type="InterPro" id="IPR007367">
    <property type="entry name" value="DUF433"/>
</dbReference>
<dbReference type="EMBL" id="MGDF01000098">
    <property type="protein sequence ID" value="OGL45330.1"/>
    <property type="molecule type" value="Genomic_DNA"/>
</dbReference>
<dbReference type="InterPro" id="IPR009057">
    <property type="entry name" value="Homeodomain-like_sf"/>
</dbReference>
<comment type="caution">
    <text evidence="1">The sequence shown here is derived from an EMBL/GenBank/DDBJ whole genome shotgun (WGS) entry which is preliminary data.</text>
</comment>
<sequence length="81" mass="8897">MGSKQLLDRITINPEVMIGKPTIRGLRITVEQILMALAGGITTRELLEDYPELEPEDIQAVLLYAAELVSEEQVFKVGTGA</sequence>
<dbReference type="Gene3D" id="1.10.10.10">
    <property type="entry name" value="Winged helix-like DNA-binding domain superfamily/Winged helix DNA-binding domain"/>
    <property type="match status" value="1"/>
</dbReference>
<dbReference type="Proteomes" id="UP000178435">
    <property type="component" value="Unassembled WGS sequence"/>
</dbReference>
<gene>
    <name evidence="1" type="ORF">A2149_00720</name>
</gene>
<dbReference type="PANTHER" id="PTHR34849:SF3">
    <property type="entry name" value="SSR2962 PROTEIN"/>
    <property type="match status" value="1"/>
</dbReference>
<evidence type="ECO:0000313" key="2">
    <source>
        <dbReference type="Proteomes" id="UP000178435"/>
    </source>
</evidence>